<sequence length="234" mass="25533">MDYGIQGSLHQGQLAYGYPWSTIQGYSVPVWSKTVPGTPVTHSSTVDQGLSLSHDVPCWLSKDESLDSQAQYFESAKPFPPGFISTQSPPVEPRPTLTSSTVRIPEPPIKELVGLGLYDSPDLSARSGGRGYSSISRYGTQSRPGKGLKLEETWQPPSEYGDDDADDASSDGGGQDEPLNFYDYDTLSYPPGGNFTSLSSRGLFEEEEECGNEWWSNQWTRAAAQEAGLGYGWI</sequence>
<evidence type="ECO:0000313" key="3">
    <source>
        <dbReference type="Proteomes" id="UP000308768"/>
    </source>
</evidence>
<feature type="region of interest" description="Disordered" evidence="1">
    <location>
        <begin position="83"/>
        <end position="102"/>
    </location>
</feature>
<accession>A0A4U0WXQ4</accession>
<keyword evidence="3" id="KW-1185">Reference proteome</keyword>
<dbReference type="STRING" id="331657.A0A4U0WXQ4"/>
<dbReference type="AlphaFoldDB" id="A0A4U0WXQ4"/>
<protein>
    <submittedName>
        <fullName evidence="2">Uncharacterized protein</fullName>
    </submittedName>
</protein>
<reference evidence="2 3" key="1">
    <citation type="submission" date="2017-03" db="EMBL/GenBank/DDBJ databases">
        <title>Genomes of endolithic fungi from Antarctica.</title>
        <authorList>
            <person name="Coleine C."/>
            <person name="Masonjones S."/>
            <person name="Stajich J.E."/>
        </authorList>
    </citation>
    <scope>NUCLEOTIDE SEQUENCE [LARGE SCALE GENOMIC DNA]</scope>
    <source>
        <strain evidence="2 3">CCFEE 5187</strain>
    </source>
</reference>
<proteinExistence type="predicted"/>
<name>A0A4U0WXQ4_9PEZI</name>
<dbReference type="Proteomes" id="UP000308768">
    <property type="component" value="Unassembled WGS sequence"/>
</dbReference>
<gene>
    <name evidence="2" type="ORF">B0A49_09084</name>
</gene>
<dbReference type="EMBL" id="NAJN01000807">
    <property type="protein sequence ID" value="TKA68560.1"/>
    <property type="molecule type" value="Genomic_DNA"/>
</dbReference>
<evidence type="ECO:0000313" key="2">
    <source>
        <dbReference type="EMBL" id="TKA68560.1"/>
    </source>
</evidence>
<organism evidence="2 3">
    <name type="scientific">Cryomyces minteri</name>
    <dbReference type="NCBI Taxonomy" id="331657"/>
    <lineage>
        <taxon>Eukaryota</taxon>
        <taxon>Fungi</taxon>
        <taxon>Dikarya</taxon>
        <taxon>Ascomycota</taxon>
        <taxon>Pezizomycotina</taxon>
        <taxon>Dothideomycetes</taxon>
        <taxon>Dothideomycetes incertae sedis</taxon>
        <taxon>Cryomyces</taxon>
    </lineage>
</organism>
<evidence type="ECO:0000256" key="1">
    <source>
        <dbReference type="SAM" id="MobiDB-lite"/>
    </source>
</evidence>
<comment type="caution">
    <text evidence="2">The sequence shown here is derived from an EMBL/GenBank/DDBJ whole genome shotgun (WGS) entry which is preliminary data.</text>
</comment>
<feature type="compositionally biased region" description="Acidic residues" evidence="1">
    <location>
        <begin position="160"/>
        <end position="169"/>
    </location>
</feature>
<dbReference type="OrthoDB" id="5378435at2759"/>
<feature type="region of interest" description="Disordered" evidence="1">
    <location>
        <begin position="126"/>
        <end position="185"/>
    </location>
</feature>